<comment type="similarity">
    <text evidence="2">Belongs to the cation diffusion facilitator (CDF) transporter (TC 2.A.4) family. SLC30A subfamily.</text>
</comment>
<dbReference type="PANTHER" id="PTHR11562:SF17">
    <property type="entry name" value="RE54080P-RELATED"/>
    <property type="match status" value="1"/>
</dbReference>
<dbReference type="Pfam" id="PF16916">
    <property type="entry name" value="ZT_dimer"/>
    <property type="match status" value="1"/>
</dbReference>
<feature type="transmembrane region" description="Helical" evidence="8">
    <location>
        <begin position="90"/>
        <end position="109"/>
    </location>
</feature>
<dbReference type="OrthoDB" id="9809646at2"/>
<dbReference type="Pfam" id="PF01545">
    <property type="entry name" value="Cation_efflux"/>
    <property type="match status" value="1"/>
</dbReference>
<feature type="transmembrane region" description="Helical" evidence="8">
    <location>
        <begin position="191"/>
        <end position="208"/>
    </location>
</feature>
<dbReference type="Gene3D" id="1.20.1510.10">
    <property type="entry name" value="Cation efflux protein transmembrane domain"/>
    <property type="match status" value="1"/>
</dbReference>
<evidence type="ECO:0000313" key="12">
    <source>
        <dbReference type="Proteomes" id="UP000247459"/>
    </source>
</evidence>
<evidence type="ECO:0000313" key="11">
    <source>
        <dbReference type="EMBL" id="PYY29978.1"/>
    </source>
</evidence>
<keyword evidence="3" id="KW-0813">Transport</keyword>
<dbReference type="PANTHER" id="PTHR11562">
    <property type="entry name" value="CATION EFFLUX PROTEIN/ ZINC TRANSPORTER"/>
    <property type="match status" value="1"/>
</dbReference>
<dbReference type="InterPro" id="IPR058533">
    <property type="entry name" value="Cation_efflux_TM"/>
</dbReference>
<keyword evidence="7 8" id="KW-0472">Membrane</keyword>
<evidence type="ECO:0000256" key="8">
    <source>
        <dbReference type="SAM" id="Phobius"/>
    </source>
</evidence>
<evidence type="ECO:0000256" key="5">
    <source>
        <dbReference type="ARBA" id="ARBA00022989"/>
    </source>
</evidence>
<evidence type="ECO:0000256" key="2">
    <source>
        <dbReference type="ARBA" id="ARBA00008873"/>
    </source>
</evidence>
<gene>
    <name evidence="11" type="ORF">PIL02S_01575</name>
</gene>
<feature type="transmembrane region" description="Helical" evidence="8">
    <location>
        <begin position="163"/>
        <end position="185"/>
    </location>
</feature>
<dbReference type="Gene3D" id="3.30.70.1350">
    <property type="entry name" value="Cation efflux protein, cytoplasmic domain"/>
    <property type="match status" value="1"/>
</dbReference>
<dbReference type="Proteomes" id="UP000247459">
    <property type="component" value="Unassembled WGS sequence"/>
</dbReference>
<dbReference type="SUPFAM" id="SSF161111">
    <property type="entry name" value="Cation efflux protein transmembrane domain-like"/>
    <property type="match status" value="1"/>
</dbReference>
<dbReference type="RefSeq" id="WP_110757367.1">
    <property type="nucleotide sequence ID" value="NZ_JAXBDC010000002.1"/>
</dbReference>
<protein>
    <submittedName>
        <fullName evidence="11">Cation efflux system protein</fullName>
    </submittedName>
</protein>
<dbReference type="InterPro" id="IPR050681">
    <property type="entry name" value="CDF/SLC30A"/>
</dbReference>
<evidence type="ECO:0000259" key="10">
    <source>
        <dbReference type="Pfam" id="PF16916"/>
    </source>
</evidence>
<organism evidence="11 12">
    <name type="scientific">Paenibacillus illinoisensis</name>
    <dbReference type="NCBI Taxonomy" id="59845"/>
    <lineage>
        <taxon>Bacteria</taxon>
        <taxon>Bacillati</taxon>
        <taxon>Bacillota</taxon>
        <taxon>Bacilli</taxon>
        <taxon>Bacillales</taxon>
        <taxon>Paenibacillaceae</taxon>
        <taxon>Paenibacillus</taxon>
    </lineage>
</organism>
<accession>A0A2W0CQQ2</accession>
<dbReference type="AlphaFoldDB" id="A0A2W0CQQ2"/>
<feature type="domain" description="Cation efflux protein transmembrane" evidence="9">
    <location>
        <begin position="23"/>
        <end position="216"/>
    </location>
</feature>
<comment type="subcellular location">
    <subcellularLocation>
        <location evidence="1">Membrane</location>
        <topology evidence="1">Multi-pass membrane protein</topology>
    </subcellularLocation>
</comment>
<keyword evidence="4 8" id="KW-0812">Transmembrane</keyword>
<proteinExistence type="inferred from homology"/>
<feature type="transmembrane region" description="Helical" evidence="8">
    <location>
        <begin position="22"/>
        <end position="43"/>
    </location>
</feature>
<dbReference type="GO" id="GO:0005385">
    <property type="term" value="F:zinc ion transmembrane transporter activity"/>
    <property type="evidence" value="ECO:0007669"/>
    <property type="project" value="TreeGrafter"/>
</dbReference>
<evidence type="ECO:0000256" key="3">
    <source>
        <dbReference type="ARBA" id="ARBA00022448"/>
    </source>
</evidence>
<evidence type="ECO:0000259" key="9">
    <source>
        <dbReference type="Pfam" id="PF01545"/>
    </source>
</evidence>
<evidence type="ECO:0000256" key="4">
    <source>
        <dbReference type="ARBA" id="ARBA00022692"/>
    </source>
</evidence>
<feature type="transmembrane region" description="Helical" evidence="8">
    <location>
        <begin position="49"/>
        <end position="70"/>
    </location>
</feature>
<keyword evidence="5 8" id="KW-1133">Transmembrane helix</keyword>
<dbReference type="GO" id="GO:0005886">
    <property type="term" value="C:plasma membrane"/>
    <property type="evidence" value="ECO:0007669"/>
    <property type="project" value="TreeGrafter"/>
</dbReference>
<dbReference type="SUPFAM" id="SSF160240">
    <property type="entry name" value="Cation efflux protein cytoplasmic domain-like"/>
    <property type="match status" value="1"/>
</dbReference>
<sequence>MSGHHHNHDHGHHHAHPNNKKVLLFSFIIITLYMIVEAVGGFVTNSLALISDAGHMLSDAVALGIALLAFTFGEKAVNTGKTYGYRRFEILAATLNGITLIAISLYIFYEAIGRFIHPPEVATVGMLIISIVGLLVNILVAWIMMRGSDTENNLNMRGAYLHVISDMLGSIGAIAAALLMMFFGWGWADPLASVIVAVLVLRSGFFVTKSSLHILMEGTPANVDVNDLVQTIKKVDGVHGVHDVHVWSITSNLNALTAHIVVDGTLTIYEAETLVQNIEHMLEHKDIKHVTLQVESEKHLHDSSVLCTVKGDAPDAHAHHHH</sequence>
<feature type="transmembrane region" description="Helical" evidence="8">
    <location>
        <begin position="121"/>
        <end position="143"/>
    </location>
</feature>
<evidence type="ECO:0000256" key="6">
    <source>
        <dbReference type="ARBA" id="ARBA00023065"/>
    </source>
</evidence>
<feature type="domain" description="Cation efflux protein cytoplasmic" evidence="10">
    <location>
        <begin position="221"/>
        <end position="296"/>
    </location>
</feature>
<dbReference type="EMBL" id="PRLG01000013">
    <property type="protein sequence ID" value="PYY29978.1"/>
    <property type="molecule type" value="Genomic_DNA"/>
</dbReference>
<evidence type="ECO:0000256" key="1">
    <source>
        <dbReference type="ARBA" id="ARBA00004141"/>
    </source>
</evidence>
<dbReference type="InterPro" id="IPR027470">
    <property type="entry name" value="Cation_efflux_CTD"/>
</dbReference>
<comment type="caution">
    <text evidence="11">The sequence shown here is derived from an EMBL/GenBank/DDBJ whole genome shotgun (WGS) entry which is preliminary data.</text>
</comment>
<dbReference type="InterPro" id="IPR002524">
    <property type="entry name" value="Cation_efflux"/>
</dbReference>
<dbReference type="NCBIfam" id="TIGR01297">
    <property type="entry name" value="CDF"/>
    <property type="match status" value="1"/>
</dbReference>
<reference evidence="11 12" key="1">
    <citation type="submission" date="2018-01" db="EMBL/GenBank/DDBJ databases">
        <title>Genome sequence of the PGP bacterium Paenibacillus illinoisensis E3.</title>
        <authorList>
            <person name="Rolli E."/>
            <person name="Marasco R."/>
            <person name="Bessem C."/>
            <person name="Michoud G."/>
            <person name="Gaiarsa S."/>
            <person name="Borin S."/>
            <person name="Daffonchio D."/>
        </authorList>
    </citation>
    <scope>NUCLEOTIDE SEQUENCE [LARGE SCALE GENOMIC DNA]</scope>
    <source>
        <strain evidence="11 12">E3</strain>
    </source>
</reference>
<name>A0A2W0CQQ2_9BACL</name>
<evidence type="ECO:0000256" key="7">
    <source>
        <dbReference type="ARBA" id="ARBA00023136"/>
    </source>
</evidence>
<keyword evidence="6" id="KW-0406">Ion transport</keyword>
<dbReference type="InterPro" id="IPR027469">
    <property type="entry name" value="Cation_efflux_TMD_sf"/>
</dbReference>
<dbReference type="InterPro" id="IPR036837">
    <property type="entry name" value="Cation_efflux_CTD_sf"/>
</dbReference>